<dbReference type="EMBL" id="BK032572">
    <property type="protein sequence ID" value="DAF48672.1"/>
    <property type="molecule type" value="Genomic_DNA"/>
</dbReference>
<dbReference type="GO" id="GO:0004519">
    <property type="term" value="F:endonuclease activity"/>
    <property type="evidence" value="ECO:0007669"/>
    <property type="project" value="UniProtKB-KW"/>
</dbReference>
<dbReference type="InterPro" id="IPR003615">
    <property type="entry name" value="HNH_nuc"/>
</dbReference>
<accession>A0A8S5SCL4</accession>
<evidence type="ECO:0000313" key="2">
    <source>
        <dbReference type="EMBL" id="DAF48672.1"/>
    </source>
</evidence>
<feature type="domain" description="HNH" evidence="1">
    <location>
        <begin position="30"/>
        <end position="68"/>
    </location>
</feature>
<dbReference type="GO" id="GO:0003676">
    <property type="term" value="F:nucleic acid binding"/>
    <property type="evidence" value="ECO:0007669"/>
    <property type="project" value="InterPro"/>
</dbReference>
<reference evidence="2" key="1">
    <citation type="journal article" date="2021" name="Proc. Natl. Acad. Sci. U.S.A.">
        <title>A Catalog of Tens of Thousands of Viruses from Human Metagenomes Reveals Hidden Associations with Chronic Diseases.</title>
        <authorList>
            <person name="Tisza M.J."/>
            <person name="Buck C.B."/>
        </authorList>
    </citation>
    <scope>NUCLEOTIDE SEQUENCE</scope>
    <source>
        <strain evidence="2">CtrCv3</strain>
    </source>
</reference>
<proteinExistence type="predicted"/>
<keyword evidence="2" id="KW-0540">Nuclease</keyword>
<dbReference type="Gene3D" id="1.10.30.50">
    <property type="match status" value="1"/>
</dbReference>
<sequence length="110" mass="13050">MKRISSKRAKACAISPAVKKRVWERDHHCCVYCKSIYAFPEAHYIPRSRGGLGIEENVLTLCRLCHDAFDNGTATMRQEIGHYCRDYLKAHYRCWDEQNLIYRKDDPRWQ</sequence>
<dbReference type="CDD" id="cd00085">
    <property type="entry name" value="HNHc"/>
    <property type="match status" value="1"/>
</dbReference>
<keyword evidence="2" id="KW-0378">Hydrolase</keyword>
<organism evidence="2">
    <name type="scientific">Siphoviridae sp. ctrCv3</name>
    <dbReference type="NCBI Taxonomy" id="2827954"/>
    <lineage>
        <taxon>Viruses</taxon>
        <taxon>Duplodnaviria</taxon>
        <taxon>Heunggongvirae</taxon>
        <taxon>Uroviricota</taxon>
        <taxon>Caudoviricetes</taxon>
    </lineage>
</organism>
<keyword evidence="2" id="KW-0255">Endonuclease</keyword>
<dbReference type="GO" id="GO:0008270">
    <property type="term" value="F:zinc ion binding"/>
    <property type="evidence" value="ECO:0007669"/>
    <property type="project" value="InterPro"/>
</dbReference>
<name>A0A8S5SCL4_9CAUD</name>
<evidence type="ECO:0000259" key="1">
    <source>
        <dbReference type="Pfam" id="PF01844"/>
    </source>
</evidence>
<dbReference type="InterPro" id="IPR002711">
    <property type="entry name" value="HNH"/>
</dbReference>
<dbReference type="Pfam" id="PF01844">
    <property type="entry name" value="HNH"/>
    <property type="match status" value="1"/>
</dbReference>
<protein>
    <submittedName>
        <fullName evidence="2">Restriction endonuclease</fullName>
    </submittedName>
</protein>